<feature type="binding site" evidence="9">
    <location>
        <position position="15"/>
    </location>
    <ligand>
        <name>Zn(2+)</name>
        <dbReference type="ChEBI" id="CHEBI:29105"/>
        <label>1</label>
    </ligand>
</feature>
<dbReference type="PIRSF" id="PIRSF001237">
    <property type="entry name" value="DHOdimr"/>
    <property type="match status" value="1"/>
</dbReference>
<dbReference type="PROSITE" id="PS00482">
    <property type="entry name" value="DIHYDROOROTASE_1"/>
    <property type="match status" value="1"/>
</dbReference>
<dbReference type="GO" id="GO:0004151">
    <property type="term" value="F:dihydroorotase activity"/>
    <property type="evidence" value="ECO:0007669"/>
    <property type="project" value="UniProtKB-EC"/>
</dbReference>
<feature type="binding site" evidence="9">
    <location>
        <position position="219"/>
    </location>
    <ligand>
        <name>substrate</name>
    </ligand>
</feature>
<dbReference type="Proteomes" id="UP000661077">
    <property type="component" value="Unassembled WGS sequence"/>
</dbReference>
<sequence>MTQLTLLRPDDWHLHVRDGAQLTSVVPFTARQFARAVIMPNLKPPVTTVAAAAHYRERILQAVPAGLRFEPLMTLYLTDTTSPKEIHAAKASGFVVGCKLYPSGATTNSDAGVTAIEEIFPVLEAMQEVDLVFQVHGEVTESSVDVFDREKVFIDRIMSRIVEKFPKLRVVFEHVTTREGVQFVKSARAGVGATITPQHLLLNRNAIFQGGIRPHNYCLPVLKREHDRQALVEAATSDDPRFFLGTDSAPHARHTKENACGCAGVFSAHAAIELYAEAFEAAGRLDRLQAFASERGPDFYGLPRNTTKITLNRTAWTPPAVYRFGNDELTPFRAGESIAWQLAEENLS</sequence>
<comment type="function">
    <text evidence="1 9">Catalyzes the reversible cyclization of carbamoyl aspartate to dihydroorotate.</text>
</comment>
<keyword evidence="13" id="KW-1185">Reference proteome</keyword>
<feature type="binding site" evidence="9">
    <location>
        <begin position="15"/>
        <end position="17"/>
    </location>
    <ligand>
        <name>substrate</name>
    </ligand>
</feature>
<feature type="binding site" evidence="9">
    <location>
        <position position="251"/>
    </location>
    <ligand>
        <name>substrate</name>
    </ligand>
</feature>
<keyword evidence="5 9" id="KW-0479">Metal-binding</keyword>
<feature type="binding site" evidence="9">
    <location>
        <position position="136"/>
    </location>
    <ligand>
        <name>Zn(2+)</name>
        <dbReference type="ChEBI" id="CHEBI:29105"/>
        <label>2</label>
    </ligand>
</feature>
<dbReference type="Pfam" id="PF01979">
    <property type="entry name" value="Amidohydro_1"/>
    <property type="match status" value="1"/>
</dbReference>
<evidence type="ECO:0000256" key="1">
    <source>
        <dbReference type="ARBA" id="ARBA00002368"/>
    </source>
</evidence>
<evidence type="ECO:0000256" key="2">
    <source>
        <dbReference type="ARBA" id="ARBA00004880"/>
    </source>
</evidence>
<evidence type="ECO:0000313" key="13">
    <source>
        <dbReference type="Proteomes" id="UP000661077"/>
    </source>
</evidence>
<evidence type="ECO:0000256" key="6">
    <source>
        <dbReference type="ARBA" id="ARBA00022801"/>
    </source>
</evidence>
<feature type="domain" description="Amidohydrolase-related" evidence="11">
    <location>
        <begin position="11"/>
        <end position="315"/>
    </location>
</feature>
<dbReference type="SUPFAM" id="SSF51556">
    <property type="entry name" value="Metallo-dependent hydrolases"/>
    <property type="match status" value="1"/>
</dbReference>
<comment type="pathway">
    <text evidence="2 9 10">Pyrimidine metabolism; UMP biosynthesis via de novo pathway; (S)-dihydroorotate from bicarbonate: step 3/3.</text>
</comment>
<accession>A0ABS1X606</accession>
<feature type="binding site" evidence="9">
    <location>
        <position position="13"/>
    </location>
    <ligand>
        <name>Zn(2+)</name>
        <dbReference type="ChEBI" id="CHEBI:29105"/>
        <label>1</label>
    </ligand>
</feature>
<evidence type="ECO:0000256" key="7">
    <source>
        <dbReference type="ARBA" id="ARBA00022833"/>
    </source>
</evidence>
<dbReference type="Gene3D" id="3.20.20.140">
    <property type="entry name" value="Metal-dependent hydrolases"/>
    <property type="match status" value="1"/>
</dbReference>
<protein>
    <recommendedName>
        <fullName evidence="4 9">Dihydroorotase</fullName>
        <shortName evidence="9">DHOase</shortName>
        <ecNumber evidence="4 9">3.5.2.3</ecNumber>
    </recommendedName>
</protein>
<feature type="binding site" evidence="9">
    <location>
        <position position="41"/>
    </location>
    <ligand>
        <name>substrate</name>
    </ligand>
</feature>
<comment type="similarity">
    <text evidence="3 9 10">Belongs to the metallo-dependent hydrolases superfamily. DHOase family. Class II DHOase subfamily.</text>
</comment>
<dbReference type="NCBIfam" id="TIGR00856">
    <property type="entry name" value="pyrC_dimer"/>
    <property type="match status" value="1"/>
</dbReference>
<dbReference type="InterPro" id="IPR002195">
    <property type="entry name" value="Dihydroorotase_CS"/>
</dbReference>
<feature type="binding site" description="via carbamate group" evidence="9">
    <location>
        <position position="99"/>
    </location>
    <ligand>
        <name>Zn(2+)</name>
        <dbReference type="ChEBI" id="CHEBI:29105"/>
        <label>2</label>
    </ligand>
</feature>
<feature type="active site" evidence="9">
    <location>
        <position position="247"/>
    </location>
</feature>
<feature type="binding site" description="via carbamate group" evidence="9">
    <location>
        <position position="99"/>
    </location>
    <ligand>
        <name>Zn(2+)</name>
        <dbReference type="ChEBI" id="CHEBI:29105"/>
        <label>1</label>
    </ligand>
</feature>
<feature type="modified residue" description="N6-carboxylysine" evidence="9">
    <location>
        <position position="99"/>
    </location>
</feature>
<reference evidence="12 13" key="1">
    <citation type="journal article" date="2021" name="Int. J. Syst. Evol. Microbiol.">
        <title>Steroidobacter gossypii sp. nov., isolated from soil of cotton cropping field.</title>
        <authorList>
            <person name="Huang R."/>
            <person name="Yang S."/>
            <person name="Zhen C."/>
            <person name="Liu W."/>
        </authorList>
    </citation>
    <scope>NUCLEOTIDE SEQUENCE [LARGE SCALE GENOMIC DNA]</scope>
    <source>
        <strain evidence="12 13">S1-65</strain>
    </source>
</reference>
<dbReference type="RefSeq" id="WP_203170810.1">
    <property type="nucleotide sequence ID" value="NZ_JAEVLS010000009.1"/>
</dbReference>
<keyword evidence="6 9" id="KW-0378">Hydrolase</keyword>
<dbReference type="InterPro" id="IPR004721">
    <property type="entry name" value="DHOdimr"/>
</dbReference>
<comment type="caution">
    <text evidence="12">The sequence shown here is derived from an EMBL/GenBank/DDBJ whole genome shotgun (WGS) entry which is preliminary data.</text>
</comment>
<evidence type="ECO:0000256" key="4">
    <source>
        <dbReference type="ARBA" id="ARBA00012860"/>
    </source>
</evidence>
<organism evidence="12 13">
    <name type="scientific">Steroidobacter gossypii</name>
    <dbReference type="NCBI Taxonomy" id="2805490"/>
    <lineage>
        <taxon>Bacteria</taxon>
        <taxon>Pseudomonadati</taxon>
        <taxon>Pseudomonadota</taxon>
        <taxon>Gammaproteobacteria</taxon>
        <taxon>Steroidobacterales</taxon>
        <taxon>Steroidobacteraceae</taxon>
        <taxon>Steroidobacter</taxon>
    </lineage>
</organism>
<dbReference type="PANTHER" id="PTHR43137">
    <property type="entry name" value="DIHYDROOROTASE"/>
    <property type="match status" value="1"/>
</dbReference>
<comment type="cofactor">
    <cofactor evidence="9 10">
        <name>Zn(2+)</name>
        <dbReference type="ChEBI" id="CHEBI:29105"/>
    </cofactor>
    <text evidence="9 10">Binds 2 Zn(2+) ions per subunit.</text>
</comment>
<evidence type="ECO:0000256" key="9">
    <source>
        <dbReference type="HAMAP-Rule" id="MF_00219"/>
    </source>
</evidence>
<dbReference type="CDD" id="cd01294">
    <property type="entry name" value="DHOase"/>
    <property type="match status" value="1"/>
</dbReference>
<feature type="binding site" evidence="9">
    <location>
        <position position="174"/>
    </location>
    <ligand>
        <name>Zn(2+)</name>
        <dbReference type="ChEBI" id="CHEBI:29105"/>
        <label>2</label>
    </ligand>
</feature>
<dbReference type="InterPro" id="IPR006680">
    <property type="entry name" value="Amidohydro-rel"/>
</dbReference>
<gene>
    <name evidence="9 12" type="primary">pyrC</name>
    <name evidence="12" type="ORF">JM946_28235</name>
</gene>
<proteinExistence type="inferred from homology"/>
<feature type="binding site" evidence="9">
    <location>
        <position position="247"/>
    </location>
    <ligand>
        <name>Zn(2+)</name>
        <dbReference type="ChEBI" id="CHEBI:29105"/>
        <label>1</label>
    </ligand>
</feature>
<evidence type="ECO:0000259" key="11">
    <source>
        <dbReference type="Pfam" id="PF01979"/>
    </source>
</evidence>
<comment type="subunit">
    <text evidence="9">Homodimer.</text>
</comment>
<keyword evidence="7 9" id="KW-0862">Zinc</keyword>
<dbReference type="InterPro" id="IPR032466">
    <property type="entry name" value="Metal_Hydrolase"/>
</dbReference>
<feature type="binding site" evidence="9">
    <location>
        <position position="263"/>
    </location>
    <ligand>
        <name>substrate</name>
    </ligand>
</feature>
<evidence type="ECO:0000256" key="5">
    <source>
        <dbReference type="ARBA" id="ARBA00022723"/>
    </source>
</evidence>
<dbReference type="PROSITE" id="PS00483">
    <property type="entry name" value="DIHYDROOROTASE_2"/>
    <property type="match status" value="1"/>
</dbReference>
<comment type="catalytic activity">
    <reaction evidence="9 10">
        <text>(S)-dihydroorotate + H2O = N-carbamoyl-L-aspartate + H(+)</text>
        <dbReference type="Rhea" id="RHEA:24296"/>
        <dbReference type="ChEBI" id="CHEBI:15377"/>
        <dbReference type="ChEBI" id="CHEBI:15378"/>
        <dbReference type="ChEBI" id="CHEBI:30864"/>
        <dbReference type="ChEBI" id="CHEBI:32814"/>
        <dbReference type="EC" id="3.5.2.3"/>
    </reaction>
</comment>
<keyword evidence="8 9" id="KW-0665">Pyrimidine biosynthesis</keyword>
<dbReference type="EC" id="3.5.2.3" evidence="4 9"/>
<evidence type="ECO:0000256" key="8">
    <source>
        <dbReference type="ARBA" id="ARBA00022975"/>
    </source>
</evidence>
<feature type="binding site" evidence="9">
    <location>
        <position position="136"/>
    </location>
    <ligand>
        <name>substrate</name>
    </ligand>
</feature>
<evidence type="ECO:0000256" key="10">
    <source>
        <dbReference type="RuleBase" id="RU003440"/>
    </source>
</evidence>
<evidence type="ECO:0000256" key="3">
    <source>
        <dbReference type="ARBA" id="ARBA00005631"/>
    </source>
</evidence>
<name>A0ABS1X606_9GAMM</name>
<dbReference type="EMBL" id="JAEVLS010000009">
    <property type="protein sequence ID" value="MBM0108638.1"/>
    <property type="molecule type" value="Genomic_DNA"/>
</dbReference>
<evidence type="ECO:0000313" key="12">
    <source>
        <dbReference type="EMBL" id="MBM0108638.1"/>
    </source>
</evidence>
<dbReference type="PANTHER" id="PTHR43137:SF1">
    <property type="entry name" value="DIHYDROOROTASE"/>
    <property type="match status" value="1"/>
</dbReference>
<dbReference type="HAMAP" id="MF_00219">
    <property type="entry name" value="PyrC_classII"/>
    <property type="match status" value="1"/>
</dbReference>